<dbReference type="GO" id="GO:0016773">
    <property type="term" value="F:phosphotransferase activity, alcohol group as acceptor"/>
    <property type="evidence" value="ECO:0007669"/>
    <property type="project" value="InterPro"/>
</dbReference>
<dbReference type="Proteomes" id="UP000435138">
    <property type="component" value="Unassembled WGS sequence"/>
</dbReference>
<keyword evidence="2" id="KW-1185">Reference proteome</keyword>
<organism evidence="1 2">
    <name type="scientific">Endobacterium cereale</name>
    <dbReference type="NCBI Taxonomy" id="2663029"/>
    <lineage>
        <taxon>Bacteria</taxon>
        <taxon>Pseudomonadati</taxon>
        <taxon>Pseudomonadota</taxon>
        <taxon>Alphaproteobacteria</taxon>
        <taxon>Hyphomicrobiales</taxon>
        <taxon>Rhizobiaceae</taxon>
        <taxon>Endobacterium</taxon>
    </lineage>
</organism>
<name>A0A6A8ACK7_9HYPH</name>
<sequence>MAEAKPTLSDALVKRWRIRSSRLIADTRSSLVYRVQCDDQPDAIVKQLKPSGLHELPGLDFLSWRDGNGAVRLLDRTETAALLEDAGTILLRDYRLLHGEDASNSVVVDLVNKLHSGSSSPQPAELTPLKRHFQSLYVRAADTSDPLFDVFSYCTVIADDLLATQANIRPLHGDLHHENIISDDGGVWRAIDPQGLIGDPAYDVANIFGNPDGAFADIVDPARIITLTLLFAKTIGCSKEKILRYAIAHAGVSICWSFEGNDRISAGGNASERLAFFKVARRLLEAGAVSV</sequence>
<dbReference type="SUPFAM" id="SSF56112">
    <property type="entry name" value="Protein kinase-like (PK-like)"/>
    <property type="match status" value="1"/>
</dbReference>
<proteinExistence type="predicted"/>
<evidence type="ECO:0000313" key="2">
    <source>
        <dbReference type="Proteomes" id="UP000435138"/>
    </source>
</evidence>
<protein>
    <submittedName>
        <fullName evidence="1">Streptomycin resistance protein</fullName>
    </submittedName>
</protein>
<dbReference type="EMBL" id="WIXI01000048">
    <property type="protein sequence ID" value="MQY48474.1"/>
    <property type="molecule type" value="Genomic_DNA"/>
</dbReference>
<dbReference type="Pfam" id="PF04655">
    <property type="entry name" value="APH_6_hur"/>
    <property type="match status" value="1"/>
</dbReference>
<dbReference type="GO" id="GO:0019748">
    <property type="term" value="P:secondary metabolic process"/>
    <property type="evidence" value="ECO:0007669"/>
    <property type="project" value="InterPro"/>
</dbReference>
<comment type="caution">
    <text evidence="1">The sequence shown here is derived from an EMBL/GenBank/DDBJ whole genome shotgun (WGS) entry which is preliminary data.</text>
</comment>
<dbReference type="AlphaFoldDB" id="A0A6A8ACK7"/>
<reference evidence="1 2" key="1">
    <citation type="submission" date="2019-11" db="EMBL/GenBank/DDBJ databases">
        <title>Genome analysis of Rhizobacterium cereale a novel genus and species isolated from maize roots in North Spain.</title>
        <authorList>
            <person name="Menendez E."/>
            <person name="Flores-Felix J.D."/>
            <person name="Ramirez-Bahena M.-H."/>
            <person name="Igual J.M."/>
            <person name="Garcia-Fraile P."/>
            <person name="Peix A."/>
            <person name="Velazquez E."/>
        </authorList>
    </citation>
    <scope>NUCLEOTIDE SEQUENCE [LARGE SCALE GENOMIC DNA]</scope>
    <source>
        <strain evidence="1 2">RZME27</strain>
    </source>
</reference>
<dbReference type="InterPro" id="IPR011009">
    <property type="entry name" value="Kinase-like_dom_sf"/>
</dbReference>
<gene>
    <name evidence="1" type="ORF">GAO09_20785</name>
</gene>
<dbReference type="InterPro" id="IPR006748">
    <property type="entry name" value="NH2Glyco/OHUrea_AB-resist_kin"/>
</dbReference>
<dbReference type="Gene3D" id="3.90.1200.10">
    <property type="match status" value="1"/>
</dbReference>
<evidence type="ECO:0000313" key="1">
    <source>
        <dbReference type="EMBL" id="MQY48474.1"/>
    </source>
</evidence>
<accession>A0A6A8ACK7</accession>